<dbReference type="GO" id="GO:0006955">
    <property type="term" value="P:immune response"/>
    <property type="evidence" value="ECO:0007669"/>
    <property type="project" value="InterPro"/>
</dbReference>
<dbReference type="EMBL" id="CP029193">
    <property type="protein sequence ID" value="QES31227.1"/>
    <property type="molecule type" value="Genomic_DNA"/>
</dbReference>
<sequence>MNRRGTDARPKYRAATIAVTLTALLASGLGAGALGLGGTAQPAAAADKKSSADKKSPAAMGASDAQAEAAGSGRKVEVAALRDERSTTVANPDGTFTTTQYVQPVRTRKAGKWTDIDTTLVKQANGTYAPKAALSSMSFSGGGDTTFAEIDKDGRSLSLDWPHKLPRPKITGSTATYADVFDGVDLRVSANAEGFSHVLVVKNAKAAALPDLAQLELPLDTDSVTLKKTADGGLEAEADGSGGTVFEAPQPMMWDSSHTADDPKAKSSAPPASPADGGESGSAVTPPEGAQVSDVAVDTEADSVTLKPDADLLQGEDTVYPVYIDPVYKTANRTGWTMVSSYHSSSEFWKFDDDEGVGRCPADVSYRCTSSSDVKRQFFALPTGTFEDKDIVSAEFAVTMVHTYSESAKGVQLGRVNSGGASAISSKTNWGNQPSLKDAITTKSPTNPAGSCTSTNQNVRFDVRGTVQKAASSGWDTTTFRLKAEDEGSYTYWKRFCGNAHLEVTYNRPPLQPAMDDLKMTPGGACEYGRAEEHYVSDAPKLKAFLKDYDHGDTGSNSETLRAEFHVFWTVGGKTYDHYSTTKAQSTTDASKSGQTGGASFSYTVGTNLESDENDDNYTIPQNVAVGWAVRGHDGESWGPWSMAGDGTRCEFIYDTTAPKAPKINSFKYPDDDAWHTGVGEYGRFIIESPSPDVQQYKYRFIGESWVTVDAIHEGGPVLLNWMPPDEGPMSLEVKAVDGAGNAGKTPTSYVFLVSDGRAPAAGWTLGDAKGATVAAGMSGAPAATAGSGVTFGSEGPMGPTDTAASLDGTEKAYLDAGKPAVDTSGTFSVSAWVKLPERPKDDVTVVSQDGTGSPGFDLGYDVDSRSWTFRTPMTDMEGMGSWKVSGARAVPGSWTHLIGVYDDQLGTLSLFVNGDLIEEDVQQRRTKWNATGGVQIGRKLSLDGYISHFKGSIADVKIYDRVVPEAEGEALGGISARQLAYWQVDGDTAGVSPEEAGGTGLTLGGGAAIYVPDESCDPEADPECVPPAEPVWGDGHLLLNGTGAHAKRAAGLLAEEDSFTLTARARLAAVGSTKDQTVLSLAGARGSALTVRYLAAEKRWQLAVTDKDAVDARTSAVTAKGVAPSTEGDGDHLALVYSAVFGDALLYVNGTLAAQVAWDNAWDFTKASLQVGRVLTGSTPSGFFDGAVDELRVFRGALDASAVPTVAILPAGSSIEETVT</sequence>
<dbReference type="InterPro" id="IPR006558">
    <property type="entry name" value="LamG-like"/>
</dbReference>
<keyword evidence="6" id="KW-1185">Reference proteome</keyword>
<feature type="domain" description="LamG-like jellyroll fold" evidence="4">
    <location>
        <begin position="1058"/>
        <end position="1202"/>
    </location>
</feature>
<dbReference type="InterPro" id="IPR013320">
    <property type="entry name" value="ConA-like_dom_sf"/>
</dbReference>
<dbReference type="PANTHER" id="PTHR46943">
    <property type="entry name" value="PENTRAXIN-RELATED PROTEIN PTX3"/>
    <property type="match status" value="1"/>
</dbReference>
<dbReference type="PANTHER" id="PTHR46943:SF1">
    <property type="entry name" value="PENTRAXIN-RELATED PROTEIN PTX3"/>
    <property type="match status" value="1"/>
</dbReference>
<keyword evidence="1" id="KW-0732">Signal</keyword>
<evidence type="ECO:0000259" key="4">
    <source>
        <dbReference type="SMART" id="SM00560"/>
    </source>
</evidence>
<protein>
    <submittedName>
        <fullName evidence="5">Laminin G</fullName>
    </submittedName>
</protein>
<feature type="compositionally biased region" description="Low complexity" evidence="3">
    <location>
        <begin position="266"/>
        <end position="283"/>
    </location>
</feature>
<dbReference type="SUPFAM" id="SSF49899">
    <property type="entry name" value="Concanavalin A-like lectins/glucanases"/>
    <property type="match status" value="2"/>
</dbReference>
<dbReference type="Pfam" id="PF13385">
    <property type="entry name" value="Laminin_G_3"/>
    <property type="match status" value="2"/>
</dbReference>
<dbReference type="NCBIfam" id="NF033679">
    <property type="entry name" value="DNRLRE_dom"/>
    <property type="match status" value="1"/>
</dbReference>
<reference evidence="5 6" key="1">
    <citation type="submission" date="2018-05" db="EMBL/GenBank/DDBJ databases">
        <title>Streptomyces venezuelae.</title>
        <authorList>
            <person name="Kim W."/>
            <person name="Lee N."/>
            <person name="Cho B.-K."/>
        </authorList>
    </citation>
    <scope>NUCLEOTIDE SEQUENCE [LARGE SCALE GENOMIC DNA]</scope>
    <source>
        <strain evidence="5 6">ATCC 14583</strain>
    </source>
</reference>
<evidence type="ECO:0000313" key="5">
    <source>
        <dbReference type="EMBL" id="QES31227.1"/>
    </source>
</evidence>
<feature type="compositionally biased region" description="Basic and acidic residues" evidence="3">
    <location>
        <begin position="47"/>
        <end position="56"/>
    </location>
</feature>
<gene>
    <name evidence="5" type="ORF">DEJ47_03045</name>
</gene>
<feature type="domain" description="LamG-like jellyroll fold" evidence="4">
    <location>
        <begin position="826"/>
        <end position="967"/>
    </location>
</feature>
<evidence type="ECO:0000256" key="2">
    <source>
        <dbReference type="ARBA" id="ARBA00023157"/>
    </source>
</evidence>
<name>A0A5P2BM63_STRVZ</name>
<dbReference type="SMART" id="SM00560">
    <property type="entry name" value="LamGL"/>
    <property type="match status" value="2"/>
</dbReference>
<dbReference type="RefSeq" id="WP_150164658.1">
    <property type="nucleotide sequence ID" value="NZ_CP029193.1"/>
</dbReference>
<dbReference type="AlphaFoldDB" id="A0A5P2BM63"/>
<organism evidence="5 6">
    <name type="scientific">Streptomyces venezuelae</name>
    <dbReference type="NCBI Taxonomy" id="54571"/>
    <lineage>
        <taxon>Bacteria</taxon>
        <taxon>Bacillati</taxon>
        <taxon>Actinomycetota</taxon>
        <taxon>Actinomycetes</taxon>
        <taxon>Kitasatosporales</taxon>
        <taxon>Streptomycetaceae</taxon>
        <taxon>Streptomyces</taxon>
    </lineage>
</organism>
<dbReference type="OrthoDB" id="176279at2"/>
<dbReference type="Proteomes" id="UP000323046">
    <property type="component" value="Chromosome"/>
</dbReference>
<evidence type="ECO:0000313" key="6">
    <source>
        <dbReference type="Proteomes" id="UP000323046"/>
    </source>
</evidence>
<dbReference type="InterPro" id="IPR042837">
    <property type="entry name" value="PTX3"/>
</dbReference>
<feature type="region of interest" description="Disordered" evidence="3">
    <location>
        <begin position="47"/>
        <end position="77"/>
    </location>
</feature>
<proteinExistence type="predicted"/>
<evidence type="ECO:0000256" key="1">
    <source>
        <dbReference type="ARBA" id="ARBA00022729"/>
    </source>
</evidence>
<feature type="region of interest" description="Disordered" evidence="3">
    <location>
        <begin position="232"/>
        <end position="296"/>
    </location>
</feature>
<accession>A0A5P2BM63</accession>
<evidence type="ECO:0000256" key="3">
    <source>
        <dbReference type="SAM" id="MobiDB-lite"/>
    </source>
</evidence>
<keyword evidence="2" id="KW-1015">Disulfide bond</keyword>
<dbReference type="Gene3D" id="2.60.120.200">
    <property type="match status" value="2"/>
</dbReference>